<feature type="region of interest" description="Disordered" evidence="1">
    <location>
        <begin position="307"/>
        <end position="326"/>
    </location>
</feature>
<evidence type="ECO:0000256" key="1">
    <source>
        <dbReference type="SAM" id="MobiDB-lite"/>
    </source>
</evidence>
<protein>
    <submittedName>
        <fullName evidence="2">Uncharacterized protein</fullName>
    </submittedName>
</protein>
<dbReference type="EMBL" id="LXWW01000421">
    <property type="protein sequence ID" value="OAO13359.1"/>
    <property type="molecule type" value="Genomic_DNA"/>
</dbReference>
<accession>A0A196SBH3</accession>
<feature type="region of interest" description="Disordered" evidence="1">
    <location>
        <begin position="253"/>
        <end position="290"/>
    </location>
</feature>
<evidence type="ECO:0000313" key="2">
    <source>
        <dbReference type="EMBL" id="OAO13359.1"/>
    </source>
</evidence>
<feature type="compositionally biased region" description="Basic and acidic residues" evidence="1">
    <location>
        <begin position="259"/>
        <end position="275"/>
    </location>
</feature>
<organism evidence="2 3">
    <name type="scientific">Blastocystis sp. subtype 1 (strain ATCC 50177 / NandII)</name>
    <dbReference type="NCBI Taxonomy" id="478820"/>
    <lineage>
        <taxon>Eukaryota</taxon>
        <taxon>Sar</taxon>
        <taxon>Stramenopiles</taxon>
        <taxon>Bigyra</taxon>
        <taxon>Opalozoa</taxon>
        <taxon>Opalinata</taxon>
        <taxon>Blastocystidae</taxon>
        <taxon>Blastocystis</taxon>
    </lineage>
</organism>
<dbReference type="Proteomes" id="UP000078348">
    <property type="component" value="Unassembled WGS sequence"/>
</dbReference>
<feature type="region of interest" description="Disordered" evidence="1">
    <location>
        <begin position="187"/>
        <end position="227"/>
    </location>
</feature>
<feature type="region of interest" description="Disordered" evidence="1">
    <location>
        <begin position="101"/>
        <end position="144"/>
    </location>
</feature>
<feature type="compositionally biased region" description="Polar residues" evidence="1">
    <location>
        <begin position="124"/>
        <end position="142"/>
    </location>
</feature>
<feature type="compositionally biased region" description="Basic and acidic residues" evidence="1">
    <location>
        <begin position="187"/>
        <end position="196"/>
    </location>
</feature>
<gene>
    <name evidence="2" type="ORF">AV274_5034</name>
</gene>
<sequence>MDPKTIRQCKADQARILEKFNSPYYSLLEFGAENMLSFEQLGRLTMEVLSGSLLVEKWKSFLASLKEANQSGYDDDDSDTVTITKVDMIQKQLDALAQMEKVKEESRRKSEELETLRRRVQENDVLSQNTSSTPHSRANSLQFPDVDIKAKEPVSYADDSYLMDFSKPASYQPSSEPPIVVRRRSLEPEPLPREPARPPVPPAPPRRSISRDHAKPAPPTTPAPAAVPAVPAVPVVPVAKNPHSLLMEEIRKSAQQRMKKNEEEKQPAASEREAVVKGTQDESEVTKTQRQLKLSLNDEIRLRMKERLQVMQESDSDDPGNVNEMD</sequence>
<dbReference type="AlphaFoldDB" id="A0A196SBH3"/>
<feature type="compositionally biased region" description="Basic and acidic residues" evidence="1">
    <location>
        <begin position="101"/>
        <end position="122"/>
    </location>
</feature>
<keyword evidence="3" id="KW-1185">Reference proteome</keyword>
<proteinExistence type="predicted"/>
<comment type="caution">
    <text evidence="2">The sequence shown here is derived from an EMBL/GenBank/DDBJ whole genome shotgun (WGS) entry which is preliminary data.</text>
</comment>
<name>A0A196SBH3_BLAHN</name>
<reference evidence="2 3" key="1">
    <citation type="submission" date="2016-05" db="EMBL/GenBank/DDBJ databases">
        <title>Nuclear genome of Blastocystis sp. subtype 1 NandII.</title>
        <authorList>
            <person name="Gentekaki E."/>
            <person name="Curtis B."/>
            <person name="Stairs C."/>
            <person name="Eme L."/>
            <person name="Herman E."/>
            <person name="Klimes V."/>
            <person name="Arias M.C."/>
            <person name="Elias M."/>
            <person name="Hilliou F."/>
            <person name="Klute M."/>
            <person name="Malik S.-B."/>
            <person name="Pightling A."/>
            <person name="Rachubinski R."/>
            <person name="Salas D."/>
            <person name="Schlacht A."/>
            <person name="Suga H."/>
            <person name="Archibald J."/>
            <person name="Ball S.G."/>
            <person name="Clark G."/>
            <person name="Dacks J."/>
            <person name="Van Der Giezen M."/>
            <person name="Tsaousis A."/>
            <person name="Roger A."/>
        </authorList>
    </citation>
    <scope>NUCLEOTIDE SEQUENCE [LARGE SCALE GENOMIC DNA]</scope>
    <source>
        <strain evidence="3">ATCC 50177 / NandII</strain>
    </source>
</reference>
<evidence type="ECO:0000313" key="3">
    <source>
        <dbReference type="Proteomes" id="UP000078348"/>
    </source>
</evidence>